<sequence length="56" mass="6330">MKKYLKIVGLILLVILLSWMACPSHGQCIDGNVRYHKSLTMMVGDHQSESLKLTDL</sequence>
<evidence type="ECO:0000313" key="1">
    <source>
        <dbReference type="EMBL" id="KKK82386.1"/>
    </source>
</evidence>
<organism evidence="1">
    <name type="scientific">marine sediment metagenome</name>
    <dbReference type="NCBI Taxonomy" id="412755"/>
    <lineage>
        <taxon>unclassified sequences</taxon>
        <taxon>metagenomes</taxon>
        <taxon>ecological metagenomes</taxon>
    </lineage>
</organism>
<name>A0A0F9BDA7_9ZZZZ</name>
<dbReference type="AlphaFoldDB" id="A0A0F9BDA7"/>
<comment type="caution">
    <text evidence="1">The sequence shown here is derived from an EMBL/GenBank/DDBJ whole genome shotgun (WGS) entry which is preliminary data.</text>
</comment>
<dbReference type="EMBL" id="LAZR01052700">
    <property type="protein sequence ID" value="KKK82386.1"/>
    <property type="molecule type" value="Genomic_DNA"/>
</dbReference>
<gene>
    <name evidence="1" type="ORF">LCGC14_2803910</name>
</gene>
<protein>
    <submittedName>
        <fullName evidence="1">Uncharacterized protein</fullName>
    </submittedName>
</protein>
<dbReference type="PROSITE" id="PS51257">
    <property type="entry name" value="PROKAR_LIPOPROTEIN"/>
    <property type="match status" value="1"/>
</dbReference>
<accession>A0A0F9BDA7</accession>
<proteinExistence type="predicted"/>
<reference evidence="1" key="1">
    <citation type="journal article" date="2015" name="Nature">
        <title>Complex archaea that bridge the gap between prokaryotes and eukaryotes.</title>
        <authorList>
            <person name="Spang A."/>
            <person name="Saw J.H."/>
            <person name="Jorgensen S.L."/>
            <person name="Zaremba-Niedzwiedzka K."/>
            <person name="Martijn J."/>
            <person name="Lind A.E."/>
            <person name="van Eijk R."/>
            <person name="Schleper C."/>
            <person name="Guy L."/>
            <person name="Ettema T.J."/>
        </authorList>
    </citation>
    <scope>NUCLEOTIDE SEQUENCE</scope>
</reference>